<feature type="coiled-coil region" evidence="16">
    <location>
        <begin position="1121"/>
        <end position="1148"/>
    </location>
</feature>
<evidence type="ECO:0000313" key="21">
    <source>
        <dbReference type="EMBL" id="CBJ18021.1"/>
    </source>
</evidence>
<dbReference type="Pfam" id="PF00116">
    <property type="entry name" value="COX2"/>
    <property type="match status" value="1"/>
</dbReference>
<evidence type="ECO:0000256" key="1">
    <source>
        <dbReference type="ARBA" id="ARBA00001935"/>
    </source>
</evidence>
<evidence type="ECO:0000256" key="12">
    <source>
        <dbReference type="ARBA" id="ARBA00023008"/>
    </source>
</evidence>
<keyword evidence="12" id="KW-0186">Copper</keyword>
<keyword evidence="11 18" id="KW-1133">Transmembrane helix</keyword>
<evidence type="ECO:0000256" key="13">
    <source>
        <dbReference type="ARBA" id="ARBA00023136"/>
    </source>
</evidence>
<feature type="compositionally biased region" description="Polar residues" evidence="17">
    <location>
        <begin position="1040"/>
        <end position="1052"/>
    </location>
</feature>
<dbReference type="InterPro" id="IPR036257">
    <property type="entry name" value="Cyt_c_oxidase_su2_TM_sf"/>
</dbReference>
<evidence type="ECO:0000256" key="15">
    <source>
        <dbReference type="ARBA" id="ARBA00049512"/>
    </source>
</evidence>
<evidence type="ECO:0000256" key="4">
    <source>
        <dbReference type="ARBA" id="ARBA00012949"/>
    </source>
</evidence>
<feature type="domain" description="Cytochrome oxidase subunit II copper A binding" evidence="19">
    <location>
        <begin position="1076"/>
        <end position="1275"/>
    </location>
</feature>
<feature type="transmembrane region" description="Helical" evidence="18">
    <location>
        <begin position="57"/>
        <end position="81"/>
    </location>
</feature>
<keyword evidence="8" id="KW-0479">Metal-binding</keyword>
<dbReference type="EC" id="7.1.1.9" evidence="4"/>
<feature type="domain" description="Cytochrome oxidase subunit II copper A binding" evidence="19">
    <location>
        <begin position="135"/>
        <end position="283"/>
    </location>
</feature>
<dbReference type="PRINTS" id="PR01166">
    <property type="entry name" value="CYCOXIDASEII"/>
</dbReference>
<feature type="transmembrane region" description="Helical" evidence="18">
    <location>
        <begin position="12"/>
        <end position="37"/>
    </location>
</feature>
<organism evidence="21">
    <name type="scientific">Ectocarpus siliculosus</name>
    <name type="common">Brown alga</name>
    <name type="synonym">Conferva siliculosa</name>
    <dbReference type="NCBI Taxonomy" id="2880"/>
    <lineage>
        <taxon>Eukaryota</taxon>
        <taxon>Sar</taxon>
        <taxon>Stramenopiles</taxon>
        <taxon>Ochrophyta</taxon>
        <taxon>PX clade</taxon>
        <taxon>Phaeophyceae</taxon>
        <taxon>Ectocarpales</taxon>
        <taxon>Ectocarpaceae</taxon>
        <taxon>Ectocarpus</taxon>
    </lineage>
</organism>
<dbReference type="AlphaFoldDB" id="E6ZES9"/>
<feature type="coiled-coil region" evidence="16">
    <location>
        <begin position="629"/>
        <end position="728"/>
    </location>
</feature>
<feature type="transmembrane region" description="Helical" evidence="18">
    <location>
        <begin position="102"/>
        <end position="124"/>
    </location>
</feature>
<evidence type="ECO:0000256" key="17">
    <source>
        <dbReference type="SAM" id="MobiDB-lite"/>
    </source>
</evidence>
<keyword evidence="21" id="KW-0560">Oxidoreductase</keyword>
<dbReference type="RefSeq" id="YP_009254722.1">
    <property type="nucleotide sequence ID" value="NC_030223.1"/>
</dbReference>
<evidence type="ECO:0000256" key="3">
    <source>
        <dbReference type="ARBA" id="ARBA00007866"/>
    </source>
</evidence>
<protein>
    <recommendedName>
        <fullName evidence="4">cytochrome-c oxidase</fullName>
        <ecNumber evidence="4">7.1.1.9</ecNumber>
    </recommendedName>
    <alternativeName>
        <fullName evidence="14">Cytochrome c oxidase polypeptide II</fullName>
    </alternativeName>
</protein>
<dbReference type="Pfam" id="PF02790">
    <property type="entry name" value="COX2_TM"/>
    <property type="match status" value="1"/>
</dbReference>
<keyword evidence="21" id="KW-0496">Mitochondrion</keyword>
<evidence type="ECO:0000256" key="16">
    <source>
        <dbReference type="SAM" id="Coils"/>
    </source>
</evidence>
<comment type="cofactor">
    <cofactor evidence="1">
        <name>Cu cation</name>
        <dbReference type="ChEBI" id="CHEBI:23378"/>
    </cofactor>
</comment>
<evidence type="ECO:0000256" key="6">
    <source>
        <dbReference type="ARBA" id="ARBA00022660"/>
    </source>
</evidence>
<dbReference type="GeneID" id="27911440"/>
<gene>
    <name evidence="21" type="primary">cox2</name>
    <name evidence="21" type="ORF">ESILMT49</name>
</gene>
<dbReference type="PROSITE" id="PS00078">
    <property type="entry name" value="COX2"/>
    <property type="match status" value="1"/>
</dbReference>
<dbReference type="InterPro" id="IPR001505">
    <property type="entry name" value="Copper_CuA"/>
</dbReference>
<evidence type="ECO:0000256" key="8">
    <source>
        <dbReference type="ARBA" id="ARBA00022723"/>
    </source>
</evidence>
<dbReference type="PROSITE" id="PS50999">
    <property type="entry name" value="COX2_TM"/>
    <property type="match status" value="1"/>
</dbReference>
<dbReference type="Gene3D" id="1.10.287.90">
    <property type="match status" value="1"/>
</dbReference>
<dbReference type="InterPro" id="IPR002429">
    <property type="entry name" value="CcO_II-like_C"/>
</dbReference>
<dbReference type="GO" id="GO:0016020">
    <property type="term" value="C:membrane"/>
    <property type="evidence" value="ECO:0007669"/>
    <property type="project" value="UniProtKB-SubCell"/>
</dbReference>
<evidence type="ECO:0000256" key="2">
    <source>
        <dbReference type="ARBA" id="ARBA00004141"/>
    </source>
</evidence>
<reference evidence="21" key="2">
    <citation type="submission" date="2010-01" db="EMBL/GenBank/DDBJ databases">
        <authorList>
            <person name="Genoscope - CEA"/>
        </authorList>
    </citation>
    <scope>NUCLEOTIDE SEQUENCE</scope>
</reference>
<accession>E6ZES9</accession>
<dbReference type="GO" id="GO:0005507">
    <property type="term" value="F:copper ion binding"/>
    <property type="evidence" value="ECO:0007669"/>
    <property type="project" value="InterPro"/>
</dbReference>
<evidence type="ECO:0000256" key="11">
    <source>
        <dbReference type="ARBA" id="ARBA00022989"/>
    </source>
</evidence>
<evidence type="ECO:0000256" key="18">
    <source>
        <dbReference type="SAM" id="Phobius"/>
    </source>
</evidence>
<evidence type="ECO:0000259" key="19">
    <source>
        <dbReference type="PROSITE" id="PS50857"/>
    </source>
</evidence>
<evidence type="ECO:0000256" key="10">
    <source>
        <dbReference type="ARBA" id="ARBA00022982"/>
    </source>
</evidence>
<comment type="similarity">
    <text evidence="3">Belongs to the cytochrome c oxidase subunit 2 family.</text>
</comment>
<dbReference type="SUPFAM" id="SSF49503">
    <property type="entry name" value="Cupredoxins"/>
    <property type="match status" value="2"/>
</dbReference>
<keyword evidence="10" id="KW-0249">Electron transport</keyword>
<proteinExistence type="inferred from homology"/>
<feature type="region of interest" description="Disordered" evidence="17">
    <location>
        <begin position="1036"/>
        <end position="1062"/>
    </location>
</feature>
<reference evidence="21" key="1">
    <citation type="journal article" date="2010" name="Nature">
        <title>The Ectocarpus genome and the independent evolution of multicellularity in brown algae.</title>
        <authorList>
            <person name="Cock J.M."/>
            <person name="Sterck L."/>
            <person name="Rouze P."/>
            <person name="Scornet D."/>
            <person name="Allen A.E."/>
            <person name="Amoutzias G."/>
            <person name="Anthouard V."/>
            <person name="Artiguenave F."/>
            <person name="Aury J.M."/>
            <person name="Badger J.H."/>
            <person name="Beszteri B."/>
            <person name="Billiau K."/>
            <person name="Bonnet E."/>
            <person name="Bothwell J.H."/>
            <person name="Bowler C."/>
            <person name="Boyen C."/>
            <person name="Brownlee C."/>
            <person name="Carrano C.J."/>
            <person name="Charrier B."/>
            <person name="Cho G.Y."/>
            <person name="Coelho S.M."/>
            <person name="Collen J."/>
            <person name="Corre E."/>
            <person name="Da Silva C."/>
            <person name="Delage L."/>
            <person name="Delaroque N."/>
            <person name="Dittami S.M."/>
            <person name="Doulbeau S."/>
            <person name="Elias M."/>
            <person name="Farnham G."/>
            <person name="Gachon C.M."/>
            <person name="Gschloessl B."/>
            <person name="Heesch S."/>
            <person name="Jabbari K."/>
            <person name="Jubin C."/>
            <person name="Kawai H."/>
            <person name="Kimura K."/>
            <person name="Kloareg B."/>
            <person name="Kupper F.C."/>
            <person name="Lang D."/>
            <person name="Le Bail A."/>
            <person name="Leblanc C."/>
            <person name="Lerouge P."/>
            <person name="Lohr M."/>
            <person name="Lopez P.J."/>
            <person name="Martens C."/>
            <person name="Maumus F."/>
            <person name="Michel G."/>
            <person name="Miranda-Saavedra D."/>
            <person name="Morales J."/>
            <person name="Moreau H."/>
            <person name="Motomura T."/>
            <person name="Nagasato C."/>
            <person name="Napoli C.A."/>
            <person name="Nelson D.R."/>
            <person name="Nyvall-Collen P."/>
            <person name="Peters A.F."/>
            <person name="Pommier C."/>
            <person name="Potin P."/>
            <person name="Poulain J."/>
            <person name="Quesneville H."/>
            <person name="Read B."/>
            <person name="Rensing S.A."/>
            <person name="Ritter A."/>
            <person name="Rousvoal S."/>
            <person name="Samanta M."/>
            <person name="Samson G."/>
            <person name="Schroeder D.C."/>
            <person name="Segurens B."/>
            <person name="Strittmatter M."/>
            <person name="Tonon T."/>
            <person name="Tregear J.W."/>
            <person name="Valentin K."/>
            <person name="von Dassow P."/>
            <person name="Yamagishi T."/>
            <person name="Van de Peer Y."/>
            <person name="Wincker P."/>
        </authorList>
    </citation>
    <scope>NUCLEOTIDE SEQUENCE</scope>
</reference>
<dbReference type="PANTHER" id="PTHR22888">
    <property type="entry name" value="CYTOCHROME C OXIDASE, SUBUNIT II"/>
    <property type="match status" value="1"/>
</dbReference>
<feature type="domain" description="Cytochrome oxidase subunit II transmembrane region profile" evidence="20">
    <location>
        <begin position="39"/>
        <end position="134"/>
    </location>
</feature>
<feature type="region of interest" description="Disordered" evidence="17">
    <location>
        <begin position="314"/>
        <end position="335"/>
    </location>
</feature>
<dbReference type="GO" id="GO:0016491">
    <property type="term" value="F:oxidoreductase activity"/>
    <property type="evidence" value="ECO:0007669"/>
    <property type="project" value="UniProtKB-KW"/>
</dbReference>
<sequence>MNIPLKNIFKMIPFLFFAKISFIIFFFVGHACIIANMDASHPWQIGFQDPATPVMEGIIFFNGFLMAFMILIACLVGWLLYKSLTLFNESAHSNPVGFTHSTLLEVVWTIIPAGILMVISIPSYNLLYAMDEVIDPSLTIKVVGHQWYWSYECSDFDVVPEVSKYDLPPIENIQEILKFWVGIIESAHIEVGSGEKQTQVTLVKDLLSYLDNNNLDELPDKVIEMISLRLRVINSLLLKNEFRKDSLSIFCYSSDEMVNILASAKETLEKGSLIPEQQELIIKILKLFKQSLRITENVELGTTNKDLIKSLDALSDNQGSDSGKKPGSDNDSNDDGSIISDLIDFDKSNPYWEWCELVSAEKKYEKDDVNLRIAASEAFVSKRICTNAAVDPESDNTPFSELIENMRQDIRKFKKAIPVAELSEDKLIDTQLIEHQLRLTRWERENYSSKFALDSAVIASNFARFEFNNALSELNNAKLYSHWSKIELAAANVNKLTAEYLQADASLAIADPLLIRSIWINNNGYYSWNDFLRLAIKKLSDGERLVFLQAGEKLNGANYLLGKAQRDLSFEERNRSNAIADNAKAQFMAMEGEVIPAVEEFMRGKIILANSEDELKTFQDISDRADLRLEKAQASFNKAKSIMDRTQARLEGAENVFKNAQVNLTGTKLKEEPVNFQANLELAQKKFENLKEDFDKAVLKVRSTKLDLSAAEDRLKIVNTNLEKTEKVFEDTGLLEKQTPVEGKPTEYYPNYLWEIHNEDLAFVKAQLKTDSAQLEFAKKSFYAAENQLSQIGGDLLASELNKGKALINLLKQDHSDLETLSNIEKDVAGIKLSVAKVIYTKALSDFELNNSKTFKLILDRAEKGLSDAMINSKTCYLGSVLENSLNDIDSNKLIKDYAQSCLVSTKEQLDGAEDDYAKAYDILNKSKVILEKVTLDLSKDYDNPYLGTLRELHKNTLLSLASRIEQLNLTRLELSPLDIKLNPGLLQSRSYKEVLLAKSELANIKWLSARVSKTLDIPLSNEVKPFNVQFSHLRDDNSGIDNSNIEGNSEAGNPDDKKGSKSSAEIKDILFKSQDREISYNQEGLQKEMLQTFADLLKTVDQTEANTLLTLLDKSFSSMVVEEIEKNAKIKEEINSIKEDLSNIHTEEDEEIQRINFDSYLIADEDLVIPEALGTGKAGKVFRLLEVDNRLFVPTNTHIRMLITSADVLHSWAVPSLGVKVDACPGRLNQVFMFVKREGVFYGQCSELCGVNHGFMPIVVQAVSQDEYLTWVGKRLCS</sequence>
<keyword evidence="16" id="KW-0175">Coiled coil</keyword>
<dbReference type="PROSITE" id="PS50857">
    <property type="entry name" value="COX2_CUA"/>
    <property type="match status" value="2"/>
</dbReference>
<keyword evidence="13 18" id="KW-0472">Membrane</keyword>
<comment type="catalytic activity">
    <reaction evidence="15">
        <text>4 Fe(II)-[cytochrome c] + O2 + 8 H(+)(in) = 4 Fe(III)-[cytochrome c] + 2 H2O + 4 H(+)(out)</text>
        <dbReference type="Rhea" id="RHEA:11436"/>
        <dbReference type="Rhea" id="RHEA-COMP:10350"/>
        <dbReference type="Rhea" id="RHEA-COMP:14399"/>
        <dbReference type="ChEBI" id="CHEBI:15377"/>
        <dbReference type="ChEBI" id="CHEBI:15378"/>
        <dbReference type="ChEBI" id="CHEBI:15379"/>
        <dbReference type="ChEBI" id="CHEBI:29033"/>
        <dbReference type="ChEBI" id="CHEBI:29034"/>
        <dbReference type="EC" id="7.1.1.9"/>
    </reaction>
    <physiologicalReaction direction="left-to-right" evidence="15">
        <dbReference type="Rhea" id="RHEA:11437"/>
    </physiologicalReaction>
</comment>
<evidence type="ECO:0000256" key="9">
    <source>
        <dbReference type="ARBA" id="ARBA00022967"/>
    </source>
</evidence>
<comment type="subcellular location">
    <subcellularLocation>
        <location evidence="2">Membrane</location>
        <topology evidence="2">Multi-pass membrane protein</topology>
    </subcellularLocation>
</comment>
<dbReference type="Gene3D" id="2.60.40.420">
    <property type="entry name" value="Cupredoxins - blue copper proteins"/>
    <property type="match status" value="1"/>
</dbReference>
<dbReference type="InterPro" id="IPR008972">
    <property type="entry name" value="Cupredoxin"/>
</dbReference>
<keyword evidence="5" id="KW-0813">Transport</keyword>
<dbReference type="InterPro" id="IPR011759">
    <property type="entry name" value="Cyt_c_oxidase_su2_TM_dom"/>
</dbReference>
<keyword evidence="7 18" id="KW-0812">Transmembrane</keyword>
<evidence type="ECO:0000256" key="7">
    <source>
        <dbReference type="ARBA" id="ARBA00022692"/>
    </source>
</evidence>
<dbReference type="EMBL" id="FP885846">
    <property type="protein sequence ID" value="CBJ18021.1"/>
    <property type="molecule type" value="Genomic_DNA"/>
</dbReference>
<geneLocation type="mitochondrion" evidence="21"/>
<dbReference type="SUPFAM" id="SSF81464">
    <property type="entry name" value="Cytochrome c oxidase subunit II-like, transmembrane region"/>
    <property type="match status" value="1"/>
</dbReference>
<dbReference type="GO" id="GO:0004129">
    <property type="term" value="F:cytochrome-c oxidase activity"/>
    <property type="evidence" value="ECO:0007669"/>
    <property type="project" value="UniProtKB-EC"/>
</dbReference>
<dbReference type="InterPro" id="IPR034210">
    <property type="entry name" value="CcO_II_C"/>
</dbReference>
<dbReference type="InterPro" id="IPR045187">
    <property type="entry name" value="CcO_II"/>
</dbReference>
<dbReference type="CDD" id="cd13912">
    <property type="entry name" value="CcO_II_C"/>
    <property type="match status" value="1"/>
</dbReference>
<name>E6ZES9_ECTSI</name>
<dbReference type="PANTHER" id="PTHR22888:SF9">
    <property type="entry name" value="CYTOCHROME C OXIDASE SUBUNIT 2"/>
    <property type="match status" value="1"/>
</dbReference>
<evidence type="ECO:0000256" key="5">
    <source>
        <dbReference type="ARBA" id="ARBA00022448"/>
    </source>
</evidence>
<keyword evidence="9" id="KW-1278">Translocase</keyword>
<dbReference type="GO" id="GO:0042773">
    <property type="term" value="P:ATP synthesis coupled electron transport"/>
    <property type="evidence" value="ECO:0007669"/>
    <property type="project" value="TreeGrafter"/>
</dbReference>
<evidence type="ECO:0000259" key="20">
    <source>
        <dbReference type="PROSITE" id="PS50999"/>
    </source>
</evidence>
<evidence type="ECO:0000256" key="14">
    <source>
        <dbReference type="ARBA" id="ARBA00031389"/>
    </source>
</evidence>
<keyword evidence="6" id="KW-0679">Respiratory chain</keyword>